<reference evidence="3" key="1">
    <citation type="submission" date="2016-12" db="EMBL/GenBank/DDBJ databases">
        <authorList>
            <person name="Meng X."/>
        </authorList>
    </citation>
    <scope>NUCLEOTIDE SEQUENCE [LARGE SCALE GENOMIC DNA]</scope>
    <source>
        <strain evidence="3">DSM 19116</strain>
    </source>
</reference>
<keyword evidence="3" id="KW-1185">Reference proteome</keyword>
<keyword evidence="1" id="KW-1133">Transmembrane helix</keyword>
<evidence type="ECO:0000313" key="3">
    <source>
        <dbReference type="Proteomes" id="UP000185628"/>
    </source>
</evidence>
<name>A0A1Q5Q480_9ACTO</name>
<evidence type="ECO:0000313" key="2">
    <source>
        <dbReference type="EMBL" id="OKL54617.1"/>
    </source>
</evidence>
<organism evidence="2 3">
    <name type="scientific">Bowdeniella nasicola</name>
    <dbReference type="NCBI Taxonomy" id="208480"/>
    <lineage>
        <taxon>Bacteria</taxon>
        <taxon>Bacillati</taxon>
        <taxon>Actinomycetota</taxon>
        <taxon>Actinomycetes</taxon>
        <taxon>Actinomycetales</taxon>
        <taxon>Actinomycetaceae</taxon>
        <taxon>Bowdeniella</taxon>
    </lineage>
</organism>
<proteinExistence type="predicted"/>
<evidence type="ECO:0000256" key="1">
    <source>
        <dbReference type="SAM" id="Phobius"/>
    </source>
</evidence>
<dbReference type="Proteomes" id="UP000185628">
    <property type="component" value="Unassembled WGS sequence"/>
</dbReference>
<protein>
    <submittedName>
        <fullName evidence="2">Uncharacterized protein</fullName>
    </submittedName>
</protein>
<gene>
    <name evidence="2" type="ORF">BSZ39_03190</name>
</gene>
<dbReference type="OrthoDB" id="9878042at2"/>
<comment type="caution">
    <text evidence="2">The sequence shown here is derived from an EMBL/GenBank/DDBJ whole genome shotgun (WGS) entry which is preliminary data.</text>
</comment>
<dbReference type="RefSeq" id="WP_073715944.1">
    <property type="nucleotide sequence ID" value="NZ_MQVR01000011.1"/>
</dbReference>
<keyword evidence="1" id="KW-0472">Membrane</keyword>
<sequence>MIRRSLIPLAIGLVVFFIAQAISWPFGYALALGAGATAIAAAASLLRGIDTEKTPDFESQAFTGLRPSVATTAGAFREPRLSGTTLERLGAVVADFSTRHQLTNAQARELFGPEYDALVSGQARITPATARQLLRTIAEKDRT</sequence>
<accession>A0A1Q5Q480</accession>
<keyword evidence="1" id="KW-0812">Transmembrane</keyword>
<dbReference type="AlphaFoldDB" id="A0A1Q5Q480"/>
<dbReference type="EMBL" id="MQVR01000011">
    <property type="protein sequence ID" value="OKL54617.1"/>
    <property type="molecule type" value="Genomic_DNA"/>
</dbReference>
<feature type="transmembrane region" description="Helical" evidence="1">
    <location>
        <begin position="31"/>
        <end position="49"/>
    </location>
</feature>